<feature type="transmembrane region" description="Helical" evidence="1">
    <location>
        <begin position="564"/>
        <end position="580"/>
    </location>
</feature>
<organism evidence="2 3">
    <name type="scientific">Ascochyta lentis</name>
    <dbReference type="NCBI Taxonomy" id="205686"/>
    <lineage>
        <taxon>Eukaryota</taxon>
        <taxon>Fungi</taxon>
        <taxon>Dikarya</taxon>
        <taxon>Ascomycota</taxon>
        <taxon>Pezizomycotina</taxon>
        <taxon>Dothideomycetes</taxon>
        <taxon>Pleosporomycetidae</taxon>
        <taxon>Pleosporales</taxon>
        <taxon>Pleosporineae</taxon>
        <taxon>Didymellaceae</taxon>
        <taxon>Ascochyta</taxon>
    </lineage>
</organism>
<accession>A0A8H7J439</accession>
<evidence type="ECO:0000256" key="1">
    <source>
        <dbReference type="SAM" id="Phobius"/>
    </source>
</evidence>
<keyword evidence="3" id="KW-1185">Reference proteome</keyword>
<feature type="transmembrane region" description="Helical" evidence="1">
    <location>
        <begin position="57"/>
        <end position="78"/>
    </location>
</feature>
<feature type="transmembrane region" description="Helical" evidence="1">
    <location>
        <begin position="417"/>
        <end position="442"/>
    </location>
</feature>
<keyword evidence="1" id="KW-0472">Membrane</keyword>
<proteinExistence type="predicted"/>
<keyword evidence="1" id="KW-1133">Transmembrane helix</keyword>
<name>A0A8H7J439_9PLEO</name>
<dbReference type="EMBL" id="RZGK01000007">
    <property type="protein sequence ID" value="KAF9697800.1"/>
    <property type="molecule type" value="Genomic_DNA"/>
</dbReference>
<evidence type="ECO:0000313" key="2">
    <source>
        <dbReference type="EMBL" id="KAF9697800.1"/>
    </source>
</evidence>
<gene>
    <name evidence="2" type="ORF">EKO04_004028</name>
</gene>
<feature type="transmembrane region" description="Helical" evidence="1">
    <location>
        <begin position="535"/>
        <end position="552"/>
    </location>
</feature>
<dbReference type="AlphaFoldDB" id="A0A8H7J439"/>
<dbReference type="Proteomes" id="UP000651452">
    <property type="component" value="Unassembled WGS sequence"/>
</dbReference>
<evidence type="ECO:0000313" key="3">
    <source>
        <dbReference type="Proteomes" id="UP000651452"/>
    </source>
</evidence>
<keyword evidence="1" id="KW-0812">Transmembrane</keyword>
<comment type="caution">
    <text evidence="2">The sequence shown here is derived from an EMBL/GenBank/DDBJ whole genome shotgun (WGS) entry which is preliminary data.</text>
</comment>
<reference evidence="2" key="1">
    <citation type="submission" date="2018-12" db="EMBL/GenBank/DDBJ databases">
        <authorList>
            <person name="Syme R.A."/>
            <person name="Farfan-Caceres L."/>
            <person name="Lichtenzveig J."/>
        </authorList>
    </citation>
    <scope>NUCLEOTIDE SEQUENCE</scope>
    <source>
        <strain evidence="2">Al4</strain>
    </source>
</reference>
<sequence>MDIKPLAQSHTLTYVSWVSTRTQSTLKRSPKNVKTFWLESHRQACSDFRARSGRACLWILLSIWFLSLTAGFVFLCIYSTWSNEYALPSACLPDDSFNLQPSTYRYWSNSGFFQITLGFGHLTFTQAKAIDVIWDIVVGRGGQGLLALLSWQTFVQYVTTSMEIRPVRFNTYRTIFLQNESLILAIPRIIRDFSRRRGLHSKFAMVFIVLTMLFVLIFPTLGSAMTGYSGNVEAYVPDIAGNNILFSSFRPLYYVIHDGNRVNLTDDYEVLASEEAGDPVIDSMFNWAQRAGYDLNTDCQNISNSDYYIDRCVSYERIYNVSAYVGKYRGLRNMASTFAGVDISPPLLNITSYYTSWGLDYDSYPTIPQLNYSTWLNATGPAVDQAYTRSWTASGEHFDQVSIEANGVCQATKDYQWGFSFIQLIIMMLLLWFWTLGTTILWTSSKLSMKQRGRDSVAGEYKAVFELADAMHAQLADMETEEGEENNARSLTESKLRQRIKKNLNGGAIAYDTSLLPEHGANDPWTLRAWAAREAWWLAALVASLIITAFSIRASTMDLRGDLFVFFALPLALGFAMYVGTTHSSRAMVLGWAVLGVCVAPALALAVVFAMYVRAA</sequence>
<feature type="transmembrane region" description="Helical" evidence="1">
    <location>
        <begin position="203"/>
        <end position="221"/>
    </location>
</feature>
<feature type="transmembrane region" description="Helical" evidence="1">
    <location>
        <begin position="592"/>
        <end position="613"/>
    </location>
</feature>
<reference evidence="2" key="2">
    <citation type="submission" date="2020-09" db="EMBL/GenBank/DDBJ databases">
        <title>Reference genome assembly for Australian Ascochyta lentis isolate Al4.</title>
        <authorList>
            <person name="Lee R.C."/>
            <person name="Farfan-Caceres L.M."/>
            <person name="Debler J.W."/>
            <person name="Williams A.H."/>
            <person name="Henares B.M."/>
        </authorList>
    </citation>
    <scope>NUCLEOTIDE SEQUENCE</scope>
    <source>
        <strain evidence="2">Al4</strain>
    </source>
</reference>
<dbReference type="OrthoDB" id="3903561at2759"/>
<protein>
    <submittedName>
        <fullName evidence="2">Uncharacterized protein</fullName>
    </submittedName>
</protein>